<dbReference type="Proteomes" id="UP001595548">
    <property type="component" value="Unassembled WGS sequence"/>
</dbReference>
<organism evidence="1 2">
    <name type="scientific">Gilvimarinus japonicus</name>
    <dbReference type="NCBI Taxonomy" id="1796469"/>
    <lineage>
        <taxon>Bacteria</taxon>
        <taxon>Pseudomonadati</taxon>
        <taxon>Pseudomonadota</taxon>
        <taxon>Gammaproteobacteria</taxon>
        <taxon>Cellvibrionales</taxon>
        <taxon>Cellvibrionaceae</taxon>
        <taxon>Gilvimarinus</taxon>
    </lineage>
</organism>
<gene>
    <name evidence="1" type="ORF">ACFOEB_16960</name>
</gene>
<evidence type="ECO:0000313" key="2">
    <source>
        <dbReference type="Proteomes" id="UP001595548"/>
    </source>
</evidence>
<proteinExistence type="predicted"/>
<name>A0ABV7HSX0_9GAMM</name>
<dbReference type="InterPro" id="IPR048156">
    <property type="entry name" value="PA2817-like"/>
</dbReference>
<sequence>MSQASAEAQYLAFIRKLVTQFTLTVQQQPPFINDDCDEQHLAFLHRLEALPQTQGVDYAEEGQALMCQSIATYPHLTPLLPRDLLWHFGGDCLHFMPDEEIERFQRLDEQRHEAEQAGQDFDYERERARLLGLH</sequence>
<keyword evidence="2" id="KW-1185">Reference proteome</keyword>
<protein>
    <submittedName>
        <fullName evidence="1">PA2817 family protein</fullName>
    </submittedName>
</protein>
<dbReference type="RefSeq" id="WP_339616046.1">
    <property type="nucleotide sequence ID" value="NZ_AP031500.1"/>
</dbReference>
<evidence type="ECO:0000313" key="1">
    <source>
        <dbReference type="EMBL" id="MFC3156904.1"/>
    </source>
</evidence>
<comment type="caution">
    <text evidence="1">The sequence shown here is derived from an EMBL/GenBank/DDBJ whole genome shotgun (WGS) entry which is preliminary data.</text>
</comment>
<reference evidence="2" key="1">
    <citation type="journal article" date="2019" name="Int. J. Syst. Evol. Microbiol.">
        <title>The Global Catalogue of Microorganisms (GCM) 10K type strain sequencing project: providing services to taxonomists for standard genome sequencing and annotation.</title>
        <authorList>
            <consortium name="The Broad Institute Genomics Platform"/>
            <consortium name="The Broad Institute Genome Sequencing Center for Infectious Disease"/>
            <person name="Wu L."/>
            <person name="Ma J."/>
        </authorList>
    </citation>
    <scope>NUCLEOTIDE SEQUENCE [LARGE SCALE GENOMIC DNA]</scope>
    <source>
        <strain evidence="2">KCTC 52141</strain>
    </source>
</reference>
<dbReference type="NCBIfam" id="NF041512">
    <property type="entry name" value="PA2817_fam"/>
    <property type="match status" value="1"/>
</dbReference>
<dbReference type="EMBL" id="JBHRTL010000031">
    <property type="protein sequence ID" value="MFC3156904.1"/>
    <property type="molecule type" value="Genomic_DNA"/>
</dbReference>
<accession>A0ABV7HSX0</accession>